<accession>A0A0J1FX80</accession>
<comment type="caution">
    <text evidence="2">The sequence shown here is derived from an EMBL/GenBank/DDBJ whole genome shotgun (WGS) entry which is preliminary data.</text>
</comment>
<keyword evidence="1" id="KW-1133">Transmembrane helix</keyword>
<proteinExistence type="predicted"/>
<dbReference type="AlphaFoldDB" id="A0A0J1FX80"/>
<dbReference type="PATRIC" id="fig|476652.3.peg.410"/>
<evidence type="ECO:0000313" key="3">
    <source>
        <dbReference type="Proteomes" id="UP000036356"/>
    </source>
</evidence>
<dbReference type="Proteomes" id="UP000036356">
    <property type="component" value="Unassembled WGS sequence"/>
</dbReference>
<dbReference type="STRING" id="476652.DEAC_c04090"/>
<dbReference type="EMBL" id="LDZY01000001">
    <property type="protein sequence ID" value="KLU68000.1"/>
    <property type="molecule type" value="Genomic_DNA"/>
</dbReference>
<sequence>MTKQRVLVISLVGIIIFGLLLGGKVLYQKQWVDSSVLAQSQKISGITSVKTVQVNGQAELDVETKYISNLRQVSLSLENIVGKEPIRFIDHRNASLTTLFEQMQFAIQEGITRGNFTEMEQRIQTLAQKAGVQVQLQMDSDAIYIVLDQGNAQLIEVIERNGQGQFLPSRELS</sequence>
<evidence type="ECO:0000256" key="1">
    <source>
        <dbReference type="SAM" id="Phobius"/>
    </source>
</evidence>
<evidence type="ECO:0000313" key="2">
    <source>
        <dbReference type="EMBL" id="KLU68000.1"/>
    </source>
</evidence>
<dbReference type="RefSeq" id="WP_047808322.1">
    <property type="nucleotide sequence ID" value="NZ_LDZY01000001.1"/>
</dbReference>
<gene>
    <name evidence="2" type="ORF">DEAC_c04090</name>
</gene>
<organism evidence="2 3">
    <name type="scientific">Desulfosporosinus acididurans</name>
    <dbReference type="NCBI Taxonomy" id="476652"/>
    <lineage>
        <taxon>Bacteria</taxon>
        <taxon>Bacillati</taxon>
        <taxon>Bacillota</taxon>
        <taxon>Clostridia</taxon>
        <taxon>Eubacteriales</taxon>
        <taxon>Desulfitobacteriaceae</taxon>
        <taxon>Desulfosporosinus</taxon>
    </lineage>
</organism>
<protein>
    <submittedName>
        <fullName evidence="2">Uncharacterized protein</fullName>
    </submittedName>
</protein>
<keyword evidence="1" id="KW-0472">Membrane</keyword>
<keyword evidence="3" id="KW-1185">Reference proteome</keyword>
<feature type="transmembrane region" description="Helical" evidence="1">
    <location>
        <begin position="6"/>
        <end position="27"/>
    </location>
</feature>
<reference evidence="2 3" key="1">
    <citation type="submission" date="2015-06" db="EMBL/GenBank/DDBJ databases">
        <title>Draft genome of the moderately acidophilic sulfate reducer Candidatus Desulfosporosinus acididurans strain M1.</title>
        <authorList>
            <person name="Poehlein A."/>
            <person name="Petzsch P."/>
            <person name="Johnson B.D."/>
            <person name="Schloemann M."/>
            <person name="Daniel R."/>
            <person name="Muehling M."/>
        </authorList>
    </citation>
    <scope>NUCLEOTIDE SEQUENCE [LARGE SCALE GENOMIC DNA]</scope>
    <source>
        <strain evidence="2 3">M1</strain>
    </source>
</reference>
<keyword evidence="1" id="KW-0812">Transmembrane</keyword>
<name>A0A0J1FX80_9FIRM</name>